<dbReference type="InterPro" id="IPR002937">
    <property type="entry name" value="Amino_oxidase"/>
</dbReference>
<dbReference type="Gene3D" id="3.90.660.10">
    <property type="match status" value="1"/>
</dbReference>
<dbReference type="EMBL" id="LCCD01000033">
    <property type="protein sequence ID" value="KKS24030.1"/>
    <property type="molecule type" value="Genomic_DNA"/>
</dbReference>
<organism evidence="2 3">
    <name type="scientific">Candidatus Jorgensenbacteria bacterium GW2011_GWF2_41_8</name>
    <dbReference type="NCBI Taxonomy" id="1618667"/>
    <lineage>
        <taxon>Bacteria</taxon>
        <taxon>Candidatus Joergenseniibacteriota</taxon>
    </lineage>
</organism>
<dbReference type="AlphaFoldDB" id="A0A0G0XGL2"/>
<dbReference type="InterPro" id="IPR050464">
    <property type="entry name" value="Zeta_carotene_desat/Oxidored"/>
</dbReference>
<accession>A0A0G0XGL2</accession>
<dbReference type="PANTHER" id="PTHR42923:SF46">
    <property type="entry name" value="AMINE OXIDASE"/>
    <property type="match status" value="1"/>
</dbReference>
<feature type="domain" description="Amine oxidase" evidence="1">
    <location>
        <begin position="316"/>
        <end position="506"/>
    </location>
</feature>
<protein>
    <recommendedName>
        <fullName evidence="1">Amine oxidase domain-containing protein</fullName>
    </recommendedName>
</protein>
<dbReference type="SUPFAM" id="SSF51905">
    <property type="entry name" value="FAD/NAD(P)-binding domain"/>
    <property type="match status" value="1"/>
</dbReference>
<reference evidence="2" key="1">
    <citation type="journal article" date="2015" name="Nature">
        <title>rRNA introns, odd ribosomes, and small enigmatic genomes across a large radiation of phyla.</title>
        <authorList>
            <person name="Brown C.T."/>
            <person name="Hug L.A."/>
            <person name="Thomas B.C."/>
            <person name="Sharon I."/>
            <person name="Castelle C.J."/>
            <person name="Singh A."/>
            <person name="Wilkins M.J."/>
            <person name="Williams K.H."/>
            <person name="Banfield J.F."/>
        </authorList>
    </citation>
    <scope>NUCLEOTIDE SEQUENCE [LARGE SCALE GENOMIC DNA]</scope>
</reference>
<gene>
    <name evidence="2" type="ORF">UU83_C0033G0011</name>
</gene>
<dbReference type="GO" id="GO:0016491">
    <property type="term" value="F:oxidoreductase activity"/>
    <property type="evidence" value="ECO:0007669"/>
    <property type="project" value="InterPro"/>
</dbReference>
<comment type="caution">
    <text evidence="2">The sequence shown here is derived from an EMBL/GenBank/DDBJ whole genome shotgun (WGS) entry which is preliminary data.</text>
</comment>
<evidence type="ECO:0000313" key="2">
    <source>
        <dbReference type="EMBL" id="KKS24030.1"/>
    </source>
</evidence>
<proteinExistence type="predicted"/>
<dbReference type="PANTHER" id="PTHR42923">
    <property type="entry name" value="PROTOPORPHYRINOGEN OXIDASE"/>
    <property type="match status" value="1"/>
</dbReference>
<dbReference type="Proteomes" id="UP000033856">
    <property type="component" value="Unassembled WGS sequence"/>
</dbReference>
<name>A0A0G0XGL2_9BACT</name>
<dbReference type="Pfam" id="PF01593">
    <property type="entry name" value="Amino_oxidase"/>
    <property type="match status" value="1"/>
</dbReference>
<dbReference type="PRINTS" id="PR00419">
    <property type="entry name" value="ADXRDTASE"/>
</dbReference>
<evidence type="ECO:0000313" key="3">
    <source>
        <dbReference type="Proteomes" id="UP000033856"/>
    </source>
</evidence>
<dbReference type="InterPro" id="IPR036188">
    <property type="entry name" value="FAD/NAD-bd_sf"/>
</dbReference>
<dbReference type="Pfam" id="PF13450">
    <property type="entry name" value="NAD_binding_8"/>
    <property type="match status" value="1"/>
</dbReference>
<dbReference type="Gene3D" id="3.50.50.60">
    <property type="entry name" value="FAD/NAD(P)-binding domain"/>
    <property type="match status" value="2"/>
</dbReference>
<evidence type="ECO:0000259" key="1">
    <source>
        <dbReference type="Pfam" id="PF01593"/>
    </source>
</evidence>
<sequence>MSKKRVVIVGGGLAGLSAATALSQSEKFEITVFERAPTAGGCTSSWRDHRDAGGDEIQYPMHMIFPTLYVNFLYLLKFISLYGSADLTANLTPKFDRFFFFDENGRKSSLALSPLAKKLPAPFHGLKILWDFDSCGFLDKISTLRFFLFCLRHGGKDLPPASDQYNFYGFCKKLGMTEEAVKAMARITYSITNLPPSEQVGPKFAKLFYEVILSHSDALGYQMINDNYTPGLIAPWVIFLKNFGVKFLFNHEAVGIGQNGKYRTSGISAIDHNCGPWFVCKNCGARFPNATPKISCPKCGLINGYFPPPQPSPKFFEADYVISCLQPHQLAEIILADEYHPFRQFGYFRKLGKYKGASLTISRIWLDKKYTYEDNLTGLDRHYFPFNGIMDISNIMRRYAEQSVFDTLSDDGDNLKMWPAEALKNKLVQDMRRVFPETQKARVEKHLLAHIWPGVLYHKAAPEISSLYRPENQQSPVDNFILAGDWISKLEIGMEGAVLSGLNAANILSCKEGQSAWPIIKPKRGNLLRLF</sequence>